<organism evidence="2 3">
    <name type="scientific">Fusarium duplospermum</name>
    <dbReference type="NCBI Taxonomy" id="1325734"/>
    <lineage>
        <taxon>Eukaryota</taxon>
        <taxon>Fungi</taxon>
        <taxon>Dikarya</taxon>
        <taxon>Ascomycota</taxon>
        <taxon>Pezizomycotina</taxon>
        <taxon>Sordariomycetes</taxon>
        <taxon>Hypocreomycetidae</taxon>
        <taxon>Hypocreales</taxon>
        <taxon>Nectriaceae</taxon>
        <taxon>Fusarium</taxon>
        <taxon>Fusarium solani species complex</taxon>
    </lineage>
</organism>
<dbReference type="InterPro" id="IPR050228">
    <property type="entry name" value="Carboxylesterase_BioH"/>
</dbReference>
<sequence length="326" mass="36164">MFRRIVSSTPSKLYYPRRNHFMRQFRMASTLTLPDSRTLAYALDATPKDGPLVILSNPLCASFSLWDHVVKILNENGFRTLRYDQPGHGGSSAPKNLDATFDSMADDVHQLLESLEIKKVDSWIGVSMGASTGIYFTTKFPNTVSKLAICDTIASSPINAGAEDLFVQRVAAAREAGNLDTTIQGTMERWFGKEWLEKNPEEAQRVQALMSKTTVDGFETCCNALSSKTFDLRPLLGKVGDSVDDAVVIVGQNDANLPEVMAEMRTKIDEGFRAAGKDKLISLFVIRDAGHVCFIDGLKQFTDTILAWLTADQRRREIEALKSKQS</sequence>
<dbReference type="STRING" id="1325734.A0A428PFS5"/>
<keyword evidence="3" id="KW-1185">Reference proteome</keyword>
<dbReference type="Proteomes" id="UP000288168">
    <property type="component" value="Unassembled WGS sequence"/>
</dbReference>
<proteinExistence type="predicted"/>
<feature type="domain" description="AB hydrolase-1" evidence="1">
    <location>
        <begin position="51"/>
        <end position="157"/>
    </location>
</feature>
<protein>
    <recommendedName>
        <fullName evidence="1">AB hydrolase-1 domain-containing protein</fullName>
    </recommendedName>
</protein>
<dbReference type="Pfam" id="PF00561">
    <property type="entry name" value="Abhydrolase_1"/>
    <property type="match status" value="1"/>
</dbReference>
<comment type="caution">
    <text evidence="2">The sequence shown here is derived from an EMBL/GenBank/DDBJ whole genome shotgun (WGS) entry which is preliminary data.</text>
</comment>
<dbReference type="SUPFAM" id="SSF53474">
    <property type="entry name" value="alpha/beta-Hydrolases"/>
    <property type="match status" value="1"/>
</dbReference>
<dbReference type="EMBL" id="NKCI01000143">
    <property type="protein sequence ID" value="RSL51872.1"/>
    <property type="molecule type" value="Genomic_DNA"/>
</dbReference>
<name>A0A428PFS5_9HYPO</name>
<dbReference type="OrthoDB" id="2851338at2759"/>
<evidence type="ECO:0000313" key="2">
    <source>
        <dbReference type="EMBL" id="RSL51872.1"/>
    </source>
</evidence>
<dbReference type="PANTHER" id="PTHR43194:SF2">
    <property type="entry name" value="PEROXISOMAL MEMBRANE PROTEIN LPX1"/>
    <property type="match status" value="1"/>
</dbReference>
<gene>
    <name evidence="2" type="ORF">CEP54_011214</name>
</gene>
<evidence type="ECO:0000313" key="3">
    <source>
        <dbReference type="Proteomes" id="UP000288168"/>
    </source>
</evidence>
<dbReference type="Gene3D" id="3.40.50.1820">
    <property type="entry name" value="alpha/beta hydrolase"/>
    <property type="match status" value="1"/>
</dbReference>
<dbReference type="AlphaFoldDB" id="A0A428PFS5"/>
<dbReference type="InterPro" id="IPR029058">
    <property type="entry name" value="AB_hydrolase_fold"/>
</dbReference>
<accession>A0A428PFS5</accession>
<dbReference type="PRINTS" id="PR00111">
    <property type="entry name" value="ABHYDROLASE"/>
</dbReference>
<reference evidence="2 3" key="1">
    <citation type="submission" date="2017-06" db="EMBL/GenBank/DDBJ databases">
        <title>Comparative genomic analysis of Ambrosia Fusariam Clade fungi.</title>
        <authorList>
            <person name="Stajich J.E."/>
            <person name="Carrillo J."/>
            <person name="Kijimoto T."/>
            <person name="Eskalen A."/>
            <person name="O'Donnell K."/>
            <person name="Kasson M."/>
        </authorList>
    </citation>
    <scope>NUCLEOTIDE SEQUENCE [LARGE SCALE GENOMIC DNA]</scope>
    <source>
        <strain evidence="2 3">NRRL62584</strain>
    </source>
</reference>
<dbReference type="PANTHER" id="PTHR43194">
    <property type="entry name" value="HYDROLASE ALPHA/BETA FOLD FAMILY"/>
    <property type="match status" value="1"/>
</dbReference>
<evidence type="ECO:0000259" key="1">
    <source>
        <dbReference type="Pfam" id="PF00561"/>
    </source>
</evidence>
<dbReference type="InterPro" id="IPR000073">
    <property type="entry name" value="AB_hydrolase_1"/>
</dbReference>